<dbReference type="SMART" id="SM00827">
    <property type="entry name" value="PKS_AT"/>
    <property type="match status" value="1"/>
</dbReference>
<organism evidence="8 9">
    <name type="scientific">Thelonectria olida</name>
    <dbReference type="NCBI Taxonomy" id="1576542"/>
    <lineage>
        <taxon>Eukaryota</taxon>
        <taxon>Fungi</taxon>
        <taxon>Dikarya</taxon>
        <taxon>Ascomycota</taxon>
        <taxon>Pezizomycotina</taxon>
        <taxon>Sordariomycetes</taxon>
        <taxon>Hypocreomycetidae</taxon>
        <taxon>Hypocreales</taxon>
        <taxon>Nectriaceae</taxon>
        <taxon>Thelonectria</taxon>
    </lineage>
</organism>
<feature type="domain" description="Carrier" evidence="5">
    <location>
        <begin position="1779"/>
        <end position="1854"/>
    </location>
</feature>
<feature type="active site" description="Proton donor; for dehydratase activity" evidence="4">
    <location>
        <position position="1508"/>
    </location>
</feature>
<dbReference type="InterPro" id="IPR042104">
    <property type="entry name" value="PKS_dehydratase_sf"/>
</dbReference>
<dbReference type="InterPro" id="IPR016035">
    <property type="entry name" value="Acyl_Trfase/lysoPLipase"/>
</dbReference>
<dbReference type="GO" id="GO:0004315">
    <property type="term" value="F:3-oxoacyl-[acyl-carrier-protein] synthase activity"/>
    <property type="evidence" value="ECO:0007669"/>
    <property type="project" value="InterPro"/>
</dbReference>
<dbReference type="EMBL" id="JAGPYM010000027">
    <property type="protein sequence ID" value="KAH6880100.1"/>
    <property type="molecule type" value="Genomic_DNA"/>
</dbReference>
<dbReference type="Pfam" id="PF14765">
    <property type="entry name" value="PS-DH"/>
    <property type="match status" value="1"/>
</dbReference>
<dbReference type="InterPro" id="IPR030918">
    <property type="entry name" value="PT_fungal_PKS"/>
</dbReference>
<dbReference type="SUPFAM" id="SSF53901">
    <property type="entry name" value="Thiolase-like"/>
    <property type="match status" value="1"/>
</dbReference>
<comment type="caution">
    <text evidence="8">The sequence shown here is derived from an EMBL/GenBank/DDBJ whole genome shotgun (WGS) entry which is preliminary data.</text>
</comment>
<dbReference type="InterPro" id="IPR016039">
    <property type="entry name" value="Thiolase-like"/>
</dbReference>
<dbReference type="PANTHER" id="PTHR43775:SF40">
    <property type="entry name" value="NORSOLORINIC ACID SYNTHASE STCA"/>
    <property type="match status" value="1"/>
</dbReference>
<dbReference type="InterPro" id="IPR020806">
    <property type="entry name" value="PKS_PP-bd"/>
</dbReference>
<dbReference type="OrthoDB" id="329835at2759"/>
<dbReference type="Gene3D" id="3.40.366.10">
    <property type="entry name" value="Malonyl-Coenzyme A Acyl Carrier Protein, domain 2"/>
    <property type="match status" value="2"/>
</dbReference>
<dbReference type="Gene3D" id="3.10.129.110">
    <property type="entry name" value="Polyketide synthase dehydratase"/>
    <property type="match status" value="1"/>
</dbReference>
<dbReference type="Gene3D" id="3.30.70.3290">
    <property type="match status" value="1"/>
</dbReference>
<evidence type="ECO:0000259" key="7">
    <source>
        <dbReference type="PROSITE" id="PS52019"/>
    </source>
</evidence>
<dbReference type="Pfam" id="PF22621">
    <property type="entry name" value="CurL-like_PKS_C"/>
    <property type="match status" value="1"/>
</dbReference>
<dbReference type="InterPro" id="IPR020841">
    <property type="entry name" value="PKS_Beta-ketoAc_synthase_dom"/>
</dbReference>
<feature type="domain" description="PKS/mFAS DH" evidence="7">
    <location>
        <begin position="1286"/>
        <end position="1595"/>
    </location>
</feature>
<dbReference type="GO" id="GO:0004312">
    <property type="term" value="F:fatty acid synthase activity"/>
    <property type="evidence" value="ECO:0007669"/>
    <property type="project" value="TreeGrafter"/>
</dbReference>
<accession>A0A9P8VXS2</accession>
<reference evidence="8 9" key="1">
    <citation type="journal article" date="2021" name="Nat. Commun.">
        <title>Genetic determinants of endophytism in the Arabidopsis root mycobiome.</title>
        <authorList>
            <person name="Mesny F."/>
            <person name="Miyauchi S."/>
            <person name="Thiergart T."/>
            <person name="Pickel B."/>
            <person name="Atanasova L."/>
            <person name="Karlsson M."/>
            <person name="Huettel B."/>
            <person name="Barry K.W."/>
            <person name="Haridas S."/>
            <person name="Chen C."/>
            <person name="Bauer D."/>
            <person name="Andreopoulos W."/>
            <person name="Pangilinan J."/>
            <person name="LaButti K."/>
            <person name="Riley R."/>
            <person name="Lipzen A."/>
            <person name="Clum A."/>
            <person name="Drula E."/>
            <person name="Henrissat B."/>
            <person name="Kohler A."/>
            <person name="Grigoriev I.V."/>
            <person name="Martin F.M."/>
            <person name="Hacquard S."/>
        </authorList>
    </citation>
    <scope>NUCLEOTIDE SEQUENCE [LARGE SCALE GENOMIC DNA]</scope>
    <source>
        <strain evidence="8 9">MPI-CAGE-CH-0241</strain>
    </source>
</reference>
<dbReference type="InterPro" id="IPR014043">
    <property type="entry name" value="Acyl_transferase_dom"/>
</dbReference>
<dbReference type="GO" id="GO:0031177">
    <property type="term" value="F:phosphopantetheine binding"/>
    <property type="evidence" value="ECO:0007669"/>
    <property type="project" value="InterPro"/>
</dbReference>
<evidence type="ECO:0000313" key="8">
    <source>
        <dbReference type="EMBL" id="KAH6880100.1"/>
    </source>
</evidence>
<dbReference type="FunFam" id="3.10.129.110:FF:000001">
    <property type="entry name" value="Sterigmatocystin biosynthesis polyketide synthase"/>
    <property type="match status" value="1"/>
</dbReference>
<dbReference type="Proteomes" id="UP000777438">
    <property type="component" value="Unassembled WGS sequence"/>
</dbReference>
<evidence type="ECO:0000256" key="2">
    <source>
        <dbReference type="ARBA" id="ARBA00022553"/>
    </source>
</evidence>
<dbReference type="Gene3D" id="3.40.47.10">
    <property type="match status" value="1"/>
</dbReference>
<evidence type="ECO:0000256" key="3">
    <source>
        <dbReference type="ARBA" id="ARBA00022679"/>
    </source>
</evidence>
<evidence type="ECO:0000259" key="5">
    <source>
        <dbReference type="PROSITE" id="PS50075"/>
    </source>
</evidence>
<dbReference type="InterPro" id="IPR029058">
    <property type="entry name" value="AB_hydrolase_fold"/>
</dbReference>
<dbReference type="GO" id="GO:0044550">
    <property type="term" value="P:secondary metabolite biosynthetic process"/>
    <property type="evidence" value="ECO:0007669"/>
    <property type="project" value="TreeGrafter"/>
</dbReference>
<name>A0A9P8VXS2_9HYPO</name>
<dbReference type="PROSITE" id="PS00012">
    <property type="entry name" value="PHOSPHOPANTETHEINE"/>
    <property type="match status" value="1"/>
</dbReference>
<evidence type="ECO:0000313" key="9">
    <source>
        <dbReference type="Proteomes" id="UP000777438"/>
    </source>
</evidence>
<dbReference type="PROSITE" id="PS00606">
    <property type="entry name" value="KS3_1"/>
    <property type="match status" value="1"/>
</dbReference>
<dbReference type="FunFam" id="1.10.1200.10:FF:000011">
    <property type="entry name" value="Sterigmatocystin biosynthesis polyketide synthase"/>
    <property type="match status" value="2"/>
</dbReference>
<dbReference type="InterPro" id="IPR050091">
    <property type="entry name" value="PKS_NRPS_Biosynth_Enz"/>
</dbReference>
<dbReference type="FunFam" id="3.40.50.1820:FF:000116">
    <property type="entry name" value="Sterigmatocystin biosynthesis polyketide synthase"/>
    <property type="match status" value="1"/>
</dbReference>
<dbReference type="InterPro" id="IPR036736">
    <property type="entry name" value="ACP-like_sf"/>
</dbReference>
<dbReference type="InterPro" id="IPR006162">
    <property type="entry name" value="Ppantetheine_attach_site"/>
</dbReference>
<dbReference type="PROSITE" id="PS50075">
    <property type="entry name" value="CARRIER"/>
    <property type="match status" value="2"/>
</dbReference>
<dbReference type="SUPFAM" id="SSF52151">
    <property type="entry name" value="FabD/lysophospholipase-like"/>
    <property type="match status" value="1"/>
</dbReference>
<dbReference type="SMART" id="SM00825">
    <property type="entry name" value="PKS_KS"/>
    <property type="match status" value="1"/>
</dbReference>
<dbReference type="InterPro" id="IPR009081">
    <property type="entry name" value="PP-bd_ACP"/>
</dbReference>
<evidence type="ECO:0000256" key="1">
    <source>
        <dbReference type="ARBA" id="ARBA00022450"/>
    </source>
</evidence>
<feature type="domain" description="Ketosynthase family 3 (KS3)" evidence="6">
    <location>
        <begin position="369"/>
        <end position="800"/>
    </location>
</feature>
<keyword evidence="3" id="KW-0808">Transferase</keyword>
<keyword evidence="2" id="KW-0597">Phosphoprotein</keyword>
<dbReference type="InterPro" id="IPR014031">
    <property type="entry name" value="Ketoacyl_synth_C"/>
</dbReference>
<keyword evidence="9" id="KW-1185">Reference proteome</keyword>
<dbReference type="Pfam" id="PF00109">
    <property type="entry name" value="ketoacyl-synt"/>
    <property type="match status" value="1"/>
</dbReference>
<dbReference type="InterPro" id="IPR049900">
    <property type="entry name" value="PKS_mFAS_DH"/>
</dbReference>
<dbReference type="SMART" id="SM00823">
    <property type="entry name" value="PKS_PP"/>
    <property type="match status" value="2"/>
</dbReference>
<dbReference type="Gene3D" id="3.40.50.1820">
    <property type="entry name" value="alpha/beta hydrolase"/>
    <property type="match status" value="1"/>
</dbReference>
<feature type="region of interest" description="N-terminal hotdog fold" evidence="4">
    <location>
        <begin position="1286"/>
        <end position="1421"/>
    </location>
</feature>
<dbReference type="PANTHER" id="PTHR43775">
    <property type="entry name" value="FATTY ACID SYNTHASE"/>
    <property type="match status" value="1"/>
</dbReference>
<feature type="domain" description="Carrier" evidence="5">
    <location>
        <begin position="1649"/>
        <end position="1727"/>
    </location>
</feature>
<evidence type="ECO:0000259" key="6">
    <source>
        <dbReference type="PROSITE" id="PS52004"/>
    </source>
</evidence>
<dbReference type="PROSITE" id="PS52019">
    <property type="entry name" value="PKS_MFAS_DH"/>
    <property type="match status" value="1"/>
</dbReference>
<gene>
    <name evidence="8" type="ORF">B0T10DRAFT_147640</name>
</gene>
<dbReference type="Pfam" id="PF16073">
    <property type="entry name" value="SAT"/>
    <property type="match status" value="1"/>
</dbReference>
<dbReference type="Pfam" id="PF02801">
    <property type="entry name" value="Ketoacyl-synt_C"/>
    <property type="match status" value="1"/>
</dbReference>
<dbReference type="Pfam" id="PF00975">
    <property type="entry name" value="Thioesterase"/>
    <property type="match status" value="1"/>
</dbReference>
<sequence>MGHQETLYLFGDQTFDVQPHLHKLLDAKNNNAVLRDFLDKAYDAIRVQIFQLPRHVREELPRFTSVEDVLLWKPSDGSSRCVPLDMAMTCLYQLGSFIISQTGHEYPKPDDACVLGLCTGALAAVTVSCSQSLSELVPRAVDAVSVAFGVGACVSNMKMRLVSPSEMSRTWFIMVAGPSAAEAVRRFCEESALPMTAKPFISAYTPSGLAVSGPPSSLDELISSTHFKGLKHKAKAVYAPYHAPHLYSGADIEEILAPLELDSGSQPLARIPVMSSNGGWIDGTRFKDLLRVALEHILLQPIRWNGILEGIRTHLGRSLEPKTCKVELFGSRADQLIYTALKQPTGLGRTLTPQSSMESLSSDSTTQARPKIAIVGMSGRFPGGANNNEAFWDLLREGLDVHEEVPPSHWSKAHVDAKGTRKNTSATPYGCWLSDPASFDARFFNISPREAPQVDPAQRIALMTAYEALEQAGVVPDATPSTRRDRVGVFYGVTSNDWMETNSAQNIDTYFIPGGNRAFIPGRINYFFKFSGPSYAVDTACSSSLSAIHIAVNSLWQRDIDTAIAGGTNVLTNPDFTSGLDRGHFLSRTGNCKTFDDSADGYCRGEGVGTVILKRLEDAVAENDPILGVILGAYTNHSAEAESITRPHTGAQRAIFSKILNASAVDAGSVGYVEMHGTGTQAGDATEMSSVLNVFAPEGQAHRQAPVFLGSAKPSIGHGEAASGVSSLIKVLLMMKNKMIPPHVGIKTKINHKFPTNLTERNVHIAKEAVPWHSAGSTPRRAFVNNFSAAGGNSALLLEEAPATTPDDSLQDVVGANLVAVSARVGASLQGNLRSLKEFLQKNKETISVGQLSYTTTARRIHHPHRVMLVGSSVDELVVQVDTALRDQTGMTRPKSKTPKIVFAFTGQGAQFPGMGRQMMETFALFRTELRQLDQVARSLGFPSIMPVYLAREDQSLDEFPPLQVQLASVCMQIALARLWASWGITPEAVVGHSLGEYAALNVAGVLSDSDVIYLVGTRAKLLQDLCTRGTHSMLVVRASAGTIAATLRSTPHQIACMNSPIETVLAGPDNEISRAIQVLDDAGIKTTRLKVPYAFHSSQVDPILVPFENAAASVRYLAPKCPVLCPLDGTLVTTEGTFGPAYLGRHCRESVNLLQALQSARQDGIMTEQSILLEVGPHPAVSGMVKATLGPQTTVISALNRKSARDVLADALKVVYQAGADVLWAAYQSDFKASQKVITGLPAYSWDLKPYWIQYVNDWSLRKGDAPLVVNSKEKETKLESTTIHRIVEESSSEGGAKTHIVVEADIARKDMNPLVQGHMVDDIPLCTPSVYADMALTLGRYLVERRQDAASETNKQVDVSDMSIFKALIAAPQGPQPLQAHAEVDWTKNEASMKFVSFNAKGKPQEHAKCTLRFTDRSLLTKLQNESASIKTRMQALRQGIAKETAARFNRPMVYRMIRPLAQFHDDYRAIDEVVLDSNTLEASASVSFGGIKKGGEFALHPAIIDAFTQSCGFAMNCNDHTDLDNEVYMNHGWGHFQVFKDVHFDRPYTSYTRMVEGKDKIWHGDVAIFDGETIVAAFEQIAIQCVPRRVLRVILSLESGIKSKKPAAPAPPPASSTPVKTVKAVKTVETHVQAQTLPVTSPPVPVLDTSKVSTAMHIISEESGVALVELTDNSAFADLGVDSLLGLTISARFREELDLDLDFDAIFITYPTIGDLKSFIAPNGVPTIKIEEIHPSPPPATHSPAPAVTVVKETTATSDLREEPVVVLTSSNEGSGVDFNRALDIVSEESGIAIEELTDDTHFADTGVDSLLSLVIVSRFREELDLDIPMDSLFVDCPTVADLRSSLLGSSSASSGSEDFTEIQDISKEVLLRGEKAFGTTIQVTSINLASSSSDVSSDTDEFESLPSIVVPRASSLVLQGNPKTASKTLFLFPDGSGSASSYAAIPSLGANTCVVALNSPFLKQADMLRAARLDDVIIDGYLAEIRRRQHSGPYHLGGWSAGGILAYRAAQVLTSSQEQVLSLSLIDSPPPLKGLDRLPPHFYKYCESLHLFGHKSSSGRGSDKPPAWLIPHFNATIDLLHEYRAAPMRPGRLFDVPKVNIIWAAACIADNPRLPKLAPHPDDTEGMKFLLERRTDFGGNGWEALFPGQEGGLVIDRVEGAHHFSMMREPYSRNLAQFLRKAMA</sequence>
<dbReference type="PROSITE" id="PS52004">
    <property type="entry name" value="KS3_2"/>
    <property type="match status" value="1"/>
</dbReference>
<feature type="active site" description="Proton acceptor; for dehydratase activity" evidence="4">
    <location>
        <position position="1320"/>
    </location>
</feature>
<dbReference type="SUPFAM" id="SSF55048">
    <property type="entry name" value="Probable ACP-binding domain of malonyl-CoA ACP transacylase"/>
    <property type="match status" value="1"/>
</dbReference>
<proteinExistence type="predicted"/>
<dbReference type="Gene3D" id="1.10.1200.10">
    <property type="entry name" value="ACP-like"/>
    <property type="match status" value="2"/>
</dbReference>
<protein>
    <submittedName>
        <fullName evidence="8">Polyketide synthase</fullName>
    </submittedName>
</protein>
<dbReference type="CDD" id="cd00833">
    <property type="entry name" value="PKS"/>
    <property type="match status" value="1"/>
</dbReference>
<dbReference type="InterPro" id="IPR001227">
    <property type="entry name" value="Ac_transferase_dom_sf"/>
</dbReference>
<dbReference type="InterPro" id="IPR001031">
    <property type="entry name" value="Thioesterase"/>
</dbReference>
<dbReference type="Pfam" id="PF00550">
    <property type="entry name" value="PP-binding"/>
    <property type="match status" value="2"/>
</dbReference>
<dbReference type="SUPFAM" id="SSF47336">
    <property type="entry name" value="ACP-like"/>
    <property type="match status" value="2"/>
</dbReference>
<dbReference type="InterPro" id="IPR032088">
    <property type="entry name" value="SAT"/>
</dbReference>
<feature type="region of interest" description="C-terminal hotdog fold" evidence="4">
    <location>
        <begin position="1448"/>
        <end position="1595"/>
    </location>
</feature>
<dbReference type="InterPro" id="IPR014030">
    <property type="entry name" value="Ketoacyl_synth_N"/>
</dbReference>
<keyword evidence="1" id="KW-0596">Phosphopantetheine</keyword>
<dbReference type="Pfam" id="PF00698">
    <property type="entry name" value="Acyl_transf_1"/>
    <property type="match status" value="1"/>
</dbReference>
<dbReference type="InterPro" id="IPR049551">
    <property type="entry name" value="PKS_DH_C"/>
</dbReference>
<dbReference type="InterPro" id="IPR018201">
    <property type="entry name" value="Ketoacyl_synth_AS"/>
</dbReference>
<dbReference type="GO" id="GO:0006633">
    <property type="term" value="P:fatty acid biosynthetic process"/>
    <property type="evidence" value="ECO:0007669"/>
    <property type="project" value="InterPro"/>
</dbReference>
<evidence type="ECO:0000256" key="4">
    <source>
        <dbReference type="PROSITE-ProRule" id="PRU01363"/>
    </source>
</evidence>
<dbReference type="InterPro" id="IPR016036">
    <property type="entry name" value="Malonyl_transacylase_ACP-bd"/>
</dbReference>
<dbReference type="SUPFAM" id="SSF53474">
    <property type="entry name" value="alpha/beta-Hydrolases"/>
    <property type="match status" value="1"/>
</dbReference>
<dbReference type="NCBIfam" id="TIGR04532">
    <property type="entry name" value="PT_fungal_PKS"/>
    <property type="match status" value="1"/>
</dbReference>